<evidence type="ECO:0000313" key="2">
    <source>
        <dbReference type="Proteomes" id="UP000807769"/>
    </source>
</evidence>
<dbReference type="GeneID" id="64630709"/>
<proteinExistence type="predicted"/>
<evidence type="ECO:0000313" key="1">
    <source>
        <dbReference type="EMBL" id="KAG1808628.1"/>
    </source>
</evidence>
<dbReference type="EMBL" id="JABBWG010000037">
    <property type="protein sequence ID" value="KAG1808628.1"/>
    <property type="molecule type" value="Genomic_DNA"/>
</dbReference>
<dbReference type="AlphaFoldDB" id="A0A9P7E180"/>
<sequence>MSRLRGCVLFITRLFTCPEDPPSSNSQVKLPLYRILLHRTRPHFSVTFAALVSRSRTQGRTRALV</sequence>
<accession>A0A9P7E180</accession>
<dbReference type="RefSeq" id="XP_041188721.1">
    <property type="nucleotide sequence ID" value="XM_041336692.1"/>
</dbReference>
<keyword evidence="2" id="KW-1185">Reference proteome</keyword>
<gene>
    <name evidence="1" type="ORF">BJ212DRAFT_1382145</name>
</gene>
<reference evidence="1" key="1">
    <citation type="journal article" date="2020" name="New Phytol.">
        <title>Comparative genomics reveals dynamic genome evolution in host specialist ectomycorrhizal fungi.</title>
        <authorList>
            <person name="Lofgren L.A."/>
            <person name="Nguyen N.H."/>
            <person name="Vilgalys R."/>
            <person name="Ruytinx J."/>
            <person name="Liao H.L."/>
            <person name="Branco S."/>
            <person name="Kuo A."/>
            <person name="LaButti K."/>
            <person name="Lipzen A."/>
            <person name="Andreopoulos W."/>
            <person name="Pangilinan J."/>
            <person name="Riley R."/>
            <person name="Hundley H."/>
            <person name="Na H."/>
            <person name="Barry K."/>
            <person name="Grigoriev I.V."/>
            <person name="Stajich J.E."/>
            <person name="Kennedy P.G."/>
        </authorList>
    </citation>
    <scope>NUCLEOTIDE SEQUENCE</scope>
    <source>
        <strain evidence="1">MN1</strain>
    </source>
</reference>
<organism evidence="1 2">
    <name type="scientific">Suillus subaureus</name>
    <dbReference type="NCBI Taxonomy" id="48587"/>
    <lineage>
        <taxon>Eukaryota</taxon>
        <taxon>Fungi</taxon>
        <taxon>Dikarya</taxon>
        <taxon>Basidiomycota</taxon>
        <taxon>Agaricomycotina</taxon>
        <taxon>Agaricomycetes</taxon>
        <taxon>Agaricomycetidae</taxon>
        <taxon>Boletales</taxon>
        <taxon>Suillineae</taxon>
        <taxon>Suillaceae</taxon>
        <taxon>Suillus</taxon>
    </lineage>
</organism>
<name>A0A9P7E180_9AGAM</name>
<dbReference type="Proteomes" id="UP000807769">
    <property type="component" value="Unassembled WGS sequence"/>
</dbReference>
<protein>
    <submittedName>
        <fullName evidence="1">Uncharacterized protein</fullName>
    </submittedName>
</protein>
<comment type="caution">
    <text evidence="1">The sequence shown here is derived from an EMBL/GenBank/DDBJ whole genome shotgun (WGS) entry which is preliminary data.</text>
</comment>